<proteinExistence type="predicted"/>
<protein>
    <submittedName>
        <fullName evidence="2">Uncharacterized protein</fullName>
    </submittedName>
</protein>
<dbReference type="RefSeq" id="YP_009483447.1">
    <property type="nucleotide sequence ID" value="NC_037667.1"/>
</dbReference>
<accession>A0A2U7U9Q4</accession>
<dbReference type="Proteomes" id="UP000248852">
    <property type="component" value="Segment"/>
</dbReference>
<name>A0A2U7U9Q4_9VIRU</name>
<reference evidence="2" key="1">
    <citation type="journal article" date="2018" name="Nat. Commun.">
        <title>Diversity and evolution of the emerging Pandoraviridae family.</title>
        <authorList>
            <person name="Legendre M."/>
            <person name="Fabre E."/>
            <person name="Poirot O."/>
            <person name="Jeudy S."/>
            <person name="Lartigue A."/>
            <person name="Alempic J.M."/>
            <person name="Beucher L."/>
            <person name="Philippe N."/>
            <person name="Bertaux L."/>
            <person name="Christo-Foroux E."/>
            <person name="Labadie K."/>
            <person name="Coute Y."/>
            <person name="Abergel C."/>
            <person name="Claverie J.M."/>
        </authorList>
    </citation>
    <scope>NUCLEOTIDE SEQUENCE [LARGE SCALE GENOMIC DNA]</scope>
    <source>
        <strain evidence="2">Quercus</strain>
    </source>
</reference>
<feature type="compositionally biased region" description="Polar residues" evidence="1">
    <location>
        <begin position="1"/>
        <end position="25"/>
    </location>
</feature>
<evidence type="ECO:0000256" key="1">
    <source>
        <dbReference type="SAM" id="MobiDB-lite"/>
    </source>
</evidence>
<dbReference type="EMBL" id="MG011689">
    <property type="protein sequence ID" value="AVK75178.1"/>
    <property type="molecule type" value="Genomic_DNA"/>
</dbReference>
<dbReference type="GeneID" id="36844319"/>
<evidence type="ECO:0000313" key="2">
    <source>
        <dbReference type="EMBL" id="AVK75178.1"/>
    </source>
</evidence>
<organism evidence="2">
    <name type="scientific">Pandoravirus quercus</name>
    <dbReference type="NCBI Taxonomy" id="2107709"/>
    <lineage>
        <taxon>Viruses</taxon>
        <taxon>Pandoravirus</taxon>
    </lineage>
</organism>
<gene>
    <name evidence="2" type="ORF">pqer_cds_756</name>
</gene>
<sequence length="356" mass="39138">MCTKASHTTNMGGMTSAIATSSRATPESRRRAGLEALREAIHICIDYDGHADECLMRLAEAEDRFNRALAEQLVEAFQTYVPHFLAESLISRSTLCIGDDANRTPMKALGDGSVHFYDLATGVERPSAALDDFVVLGRSPCHTLAPRTHLAETLSYPLSQGYTGRHPADEARMWSSWWTACVDGLTTSWDALIDFAGPCPAPVDARFCKGGLALARLLLDLGAQRADQDVRADPVFKRTWALSRGEGPAPPRASAEYEVGIAEGDHERRHWAAMTKHDYLSQWVRVRLDRWHLMRAMLVTAVALLERLYNTHAIYAALDIGALEHQLIKRDVPRALYDTNTIGGGDDDGSNGGHDA</sequence>
<feature type="region of interest" description="Disordered" evidence="1">
    <location>
        <begin position="1"/>
        <end position="31"/>
    </location>
</feature>
<dbReference type="KEGG" id="vg:36844319"/>